<accession>A0A1X7AG45</accession>
<evidence type="ECO:0000313" key="1">
    <source>
        <dbReference type="EMBL" id="SMA39257.1"/>
    </source>
</evidence>
<sequence>MVFITLFNTEAQAFFDFNYVTTGQLNWNPENNNSLQVAITVGFSSWCSSGCIGQEYRLAIFDDYQYGTPVLGPQPVLNKYLNGPVKWSQGGQSASFNPGEWSTAALTTHTNGQVTGTLTLTFDRDVLGGLQQGSHQFTFMLVGEDTENTTHIDKRLVSILINIPSTVKISNLEDVNLFYAEWSGSWIWKQTTFCVFDSLGGWYRISFNGANNPGGSFELKSAAGRQLHYRVSYQTPGSNWQLLNAAGMMPRWFQGSRSLDCNGQNNAILRVEIYGQDVYKVPVDTYSDTLTITVSVN</sequence>
<evidence type="ECO:0000313" key="2">
    <source>
        <dbReference type="Proteomes" id="UP000196573"/>
    </source>
</evidence>
<keyword evidence="2" id="KW-1185">Reference proteome</keyword>
<proteinExistence type="predicted"/>
<dbReference type="AlphaFoldDB" id="A0A1X7AG45"/>
<dbReference type="EMBL" id="FWPT01000002">
    <property type="protein sequence ID" value="SMA39257.1"/>
    <property type="molecule type" value="Genomic_DNA"/>
</dbReference>
<reference evidence="1 2" key="1">
    <citation type="submission" date="2017-03" db="EMBL/GenBank/DDBJ databases">
        <authorList>
            <person name="Afonso C.L."/>
            <person name="Miller P.J."/>
            <person name="Scott M.A."/>
            <person name="Spackman E."/>
            <person name="Goraichik I."/>
            <person name="Dimitrov K.M."/>
            <person name="Suarez D.L."/>
            <person name="Swayne D.E."/>
        </authorList>
    </citation>
    <scope>NUCLEOTIDE SEQUENCE [LARGE SCALE GENOMIC DNA]</scope>
    <source>
        <strain evidence="1">SB41UT1</strain>
    </source>
</reference>
<name>A0A1X7AG45_9GAMM</name>
<dbReference type="Proteomes" id="UP000196573">
    <property type="component" value="Unassembled WGS sequence"/>
</dbReference>
<gene>
    <name evidence="1" type="ORF">EHSB41UT_00993</name>
</gene>
<organism evidence="1 2">
    <name type="scientific">Parendozoicomonas haliclonae</name>
    <dbReference type="NCBI Taxonomy" id="1960125"/>
    <lineage>
        <taxon>Bacteria</taxon>
        <taxon>Pseudomonadati</taxon>
        <taxon>Pseudomonadota</taxon>
        <taxon>Gammaproteobacteria</taxon>
        <taxon>Oceanospirillales</taxon>
        <taxon>Endozoicomonadaceae</taxon>
        <taxon>Parendozoicomonas</taxon>
    </lineage>
</organism>
<evidence type="ECO:0008006" key="3">
    <source>
        <dbReference type="Google" id="ProtNLM"/>
    </source>
</evidence>
<protein>
    <recommendedName>
        <fullName evidence="3">Spore Coat Protein U domain protein</fullName>
    </recommendedName>
</protein>